<evidence type="ECO:0000256" key="1">
    <source>
        <dbReference type="SAM" id="MobiDB-lite"/>
    </source>
</evidence>
<dbReference type="HOGENOM" id="CLU_208516_0_0_5"/>
<organism evidence="2 3">
    <name type="scientific">Nitrobacter hamburgensis (strain DSM 10229 / NCIMB 13809 / X14)</name>
    <dbReference type="NCBI Taxonomy" id="323097"/>
    <lineage>
        <taxon>Bacteria</taxon>
        <taxon>Pseudomonadati</taxon>
        <taxon>Pseudomonadota</taxon>
        <taxon>Alphaproteobacteria</taxon>
        <taxon>Hyphomicrobiales</taxon>
        <taxon>Nitrobacteraceae</taxon>
        <taxon>Nitrobacter</taxon>
    </lineage>
</organism>
<dbReference type="RefSeq" id="WP_011509925.1">
    <property type="nucleotide sequence ID" value="NC_007964.1"/>
</dbReference>
<feature type="compositionally biased region" description="Basic residues" evidence="1">
    <location>
        <begin position="45"/>
        <end position="62"/>
    </location>
</feature>
<evidence type="ECO:0000313" key="2">
    <source>
        <dbReference type="EMBL" id="ABE62234.1"/>
    </source>
</evidence>
<feature type="region of interest" description="Disordered" evidence="1">
    <location>
        <begin position="36"/>
        <end position="62"/>
    </location>
</feature>
<dbReference type="AlphaFoldDB" id="Q1QNG3"/>
<evidence type="ECO:0000313" key="3">
    <source>
        <dbReference type="Proteomes" id="UP000001953"/>
    </source>
</evidence>
<keyword evidence="3" id="KW-1185">Reference proteome</keyword>
<sequence>MDTLHSVLRSFGAETKSAPDHLTVFREFLAHLDQIQRKAPVVKSPRQKPPARRKPAKRSRKG</sequence>
<dbReference type="eggNOG" id="ENOG5031VM2">
    <property type="taxonomic scope" value="Bacteria"/>
</dbReference>
<dbReference type="OrthoDB" id="8454785at2"/>
<gene>
    <name evidence="2" type="ordered locus">Nham_1412</name>
</gene>
<proteinExistence type="predicted"/>
<protein>
    <submittedName>
        <fullName evidence="2">Uncharacterized protein</fullName>
    </submittedName>
</protein>
<dbReference type="STRING" id="323097.Nham_1412"/>
<accession>Q1QNG3</accession>
<dbReference type="Proteomes" id="UP000001953">
    <property type="component" value="Chromosome"/>
</dbReference>
<dbReference type="EMBL" id="CP000319">
    <property type="protein sequence ID" value="ABE62234.1"/>
    <property type="molecule type" value="Genomic_DNA"/>
</dbReference>
<reference evidence="2 3" key="1">
    <citation type="submission" date="2006-03" db="EMBL/GenBank/DDBJ databases">
        <title>Complete sequence of chromosome of Nitrobacter hamburgensis X14.</title>
        <authorList>
            <consortium name="US DOE Joint Genome Institute"/>
            <person name="Copeland A."/>
            <person name="Lucas S."/>
            <person name="Lapidus A."/>
            <person name="Barry K."/>
            <person name="Detter J.C."/>
            <person name="Glavina del Rio T."/>
            <person name="Hammon N."/>
            <person name="Israni S."/>
            <person name="Dalin E."/>
            <person name="Tice H."/>
            <person name="Pitluck S."/>
            <person name="Chain P."/>
            <person name="Malfatti S."/>
            <person name="Shin M."/>
            <person name="Vergez L."/>
            <person name="Schmutz J."/>
            <person name="Larimer F."/>
            <person name="Land M."/>
            <person name="Hauser L."/>
            <person name="Kyrpides N."/>
            <person name="Ivanova N."/>
            <person name="Ward B."/>
            <person name="Arp D."/>
            <person name="Klotz M."/>
            <person name="Stein L."/>
            <person name="O'Mullan G."/>
            <person name="Starkenburg S."/>
            <person name="Sayavedra L."/>
            <person name="Poret-Peterson A.T."/>
            <person name="Gentry M.E."/>
            <person name="Bruce D."/>
            <person name="Richardson P."/>
        </authorList>
    </citation>
    <scope>NUCLEOTIDE SEQUENCE [LARGE SCALE GENOMIC DNA]</scope>
    <source>
        <strain evidence="3">DSM 10229 / NCIMB 13809 / X14</strain>
    </source>
</reference>
<dbReference type="KEGG" id="nha:Nham_1412"/>
<name>Q1QNG3_NITHX</name>